<gene>
    <name evidence="2" type="ORF">NIE36_06220</name>
    <name evidence="1" type="ORF">OSB80_06230</name>
</gene>
<dbReference type="RefSeq" id="WP_266240067.1">
    <property type="nucleotide sequence ID" value="NZ_JAMXWF010000004.1"/>
</dbReference>
<evidence type="ECO:0000313" key="3">
    <source>
        <dbReference type="Proteomes" id="UP001209412"/>
    </source>
</evidence>
<proteinExistence type="predicted"/>
<dbReference type="AlphaFoldDB" id="A0AAP5B8P8"/>
<dbReference type="EMBL" id="JAPKHW010000004">
    <property type="protein sequence ID" value="MCX4144981.1"/>
    <property type="molecule type" value="Genomic_DNA"/>
</dbReference>
<dbReference type="Proteomes" id="UP001209412">
    <property type="component" value="Unassembled WGS sequence"/>
</dbReference>
<dbReference type="Proteomes" id="UP001242288">
    <property type="component" value="Unassembled WGS sequence"/>
</dbReference>
<organism evidence="2 4">
    <name type="scientific">Paraburkholderia madseniana</name>
    <dbReference type="NCBI Taxonomy" id="2599607"/>
    <lineage>
        <taxon>Bacteria</taxon>
        <taxon>Pseudomonadati</taxon>
        <taxon>Pseudomonadota</taxon>
        <taxon>Betaproteobacteria</taxon>
        <taxon>Burkholderiales</taxon>
        <taxon>Burkholderiaceae</taxon>
        <taxon>Paraburkholderia</taxon>
    </lineage>
</organism>
<evidence type="ECO:0000313" key="1">
    <source>
        <dbReference type="EMBL" id="MCX4144981.1"/>
    </source>
</evidence>
<reference evidence="2" key="1">
    <citation type="submission" date="2022-06" db="EMBL/GenBank/DDBJ databases">
        <title>PHB producers.</title>
        <authorList>
            <person name="Besaury L."/>
        </authorList>
    </citation>
    <scope>NUCLEOTIDE SEQUENCE</scope>
    <source>
        <strain evidence="2 3">SEWS6</strain>
    </source>
</reference>
<accession>A0AAP5B8P8</accession>
<sequence>MSDLLELAIQSHGGMERWNAFQRLTVDVSVGGVLWALKGQPNLFDDNRYEAQTHVQEATIYRVGAPDRLVHFTPQRLSLETESGELIQARDDPRAAFQGHANETPWDVLHAAYFDSYALWTYLNQPFLYTWPGFVTEELEPWHENGETWRRLKVTFPDSVTSHTREQVTYFGPDGLMRRHDYAVDVLGGTFGAQYIGDYVEANGIMVPTRRRIFPLAEGNQALPEPLLVSVDITAPRFA</sequence>
<evidence type="ECO:0000313" key="2">
    <source>
        <dbReference type="EMBL" id="MDQ6406813.1"/>
    </source>
</evidence>
<keyword evidence="3" id="KW-1185">Reference proteome</keyword>
<dbReference type="EMBL" id="JAMXWF010000004">
    <property type="protein sequence ID" value="MDQ6406813.1"/>
    <property type="molecule type" value="Genomic_DNA"/>
</dbReference>
<evidence type="ECO:0000313" key="4">
    <source>
        <dbReference type="Proteomes" id="UP001242288"/>
    </source>
</evidence>
<name>A0AAP5B8P8_9BURK</name>
<comment type="caution">
    <text evidence="2">The sequence shown here is derived from an EMBL/GenBank/DDBJ whole genome shotgun (WGS) entry which is preliminary data.</text>
</comment>
<protein>
    <submittedName>
        <fullName evidence="2">Uncharacterized protein</fullName>
    </submittedName>
</protein>